<evidence type="ECO:0000256" key="1">
    <source>
        <dbReference type="SAM" id="SignalP"/>
    </source>
</evidence>
<organism evidence="2 3">
    <name type="scientific">Sphingobacterium bambusae</name>
    <dbReference type="NCBI Taxonomy" id="662858"/>
    <lineage>
        <taxon>Bacteria</taxon>
        <taxon>Pseudomonadati</taxon>
        <taxon>Bacteroidota</taxon>
        <taxon>Sphingobacteriia</taxon>
        <taxon>Sphingobacteriales</taxon>
        <taxon>Sphingobacteriaceae</taxon>
        <taxon>Sphingobacterium</taxon>
    </lineage>
</organism>
<dbReference type="InterPro" id="IPR029058">
    <property type="entry name" value="AB_hydrolase_fold"/>
</dbReference>
<keyword evidence="1" id="KW-0732">Signal</keyword>
<dbReference type="PANTHER" id="PTHR48098:SF1">
    <property type="entry name" value="DIACYLGLYCEROL ACYLTRANSFERASE_MYCOLYLTRANSFERASE AG85A"/>
    <property type="match status" value="1"/>
</dbReference>
<protein>
    <submittedName>
        <fullName evidence="2">Alpha/beta hydrolase family protein</fullName>
    </submittedName>
</protein>
<dbReference type="Gene3D" id="3.40.50.1820">
    <property type="entry name" value="alpha/beta hydrolase"/>
    <property type="match status" value="1"/>
</dbReference>
<dbReference type="RefSeq" id="WP_320183294.1">
    <property type="nucleotide sequence ID" value="NZ_CP138332.1"/>
</dbReference>
<feature type="chain" id="PRO_5046637452" evidence="1">
    <location>
        <begin position="20"/>
        <end position="270"/>
    </location>
</feature>
<dbReference type="EMBL" id="JBHUPB010000015">
    <property type="protein sequence ID" value="MFD2969805.1"/>
    <property type="molecule type" value="Genomic_DNA"/>
</dbReference>
<dbReference type="Proteomes" id="UP001597525">
    <property type="component" value="Unassembled WGS sequence"/>
</dbReference>
<sequence length="270" mass="31027">MKNILLFVVSFLVFGHSRAAQVDTVAVFSVGMNKTIKTVVVLPEKQQARSVLYLLHGYSGNYSNWVNNAPQLKELVDRYGYAVVCPDGGFDSWYWDTKDQNYKYETFMIKELIPFIESKYKINADRAHRGITGLSMGGHGALYLAFRHQDLFASAGSTAGGVDIRPFPNNWNMKQRLGSYDANKSAWDEHTVMELTHLVQPGMLQLFIDCGTEDFFFGVNNKLHEKLDYLNISHHYLAMPGRHDWNYWSRSIDYQMAFFNQCFLTQSKTK</sequence>
<gene>
    <name evidence="2" type="ORF">ACFS7Y_20625</name>
</gene>
<accession>A0ABW6BQ38</accession>
<dbReference type="GO" id="GO:0016787">
    <property type="term" value="F:hydrolase activity"/>
    <property type="evidence" value="ECO:0007669"/>
    <property type="project" value="UniProtKB-KW"/>
</dbReference>
<reference evidence="3" key="1">
    <citation type="journal article" date="2019" name="Int. J. Syst. Evol. Microbiol.">
        <title>The Global Catalogue of Microorganisms (GCM) 10K type strain sequencing project: providing services to taxonomists for standard genome sequencing and annotation.</title>
        <authorList>
            <consortium name="The Broad Institute Genomics Platform"/>
            <consortium name="The Broad Institute Genome Sequencing Center for Infectious Disease"/>
            <person name="Wu L."/>
            <person name="Ma J."/>
        </authorList>
    </citation>
    <scope>NUCLEOTIDE SEQUENCE [LARGE SCALE GENOMIC DNA]</scope>
    <source>
        <strain evidence="3">KCTC 22814</strain>
    </source>
</reference>
<feature type="signal peptide" evidence="1">
    <location>
        <begin position="1"/>
        <end position="19"/>
    </location>
</feature>
<dbReference type="InterPro" id="IPR000801">
    <property type="entry name" value="Esterase-like"/>
</dbReference>
<dbReference type="SUPFAM" id="SSF53474">
    <property type="entry name" value="alpha/beta-Hydrolases"/>
    <property type="match status" value="1"/>
</dbReference>
<proteinExistence type="predicted"/>
<comment type="caution">
    <text evidence="2">The sequence shown here is derived from an EMBL/GenBank/DDBJ whole genome shotgun (WGS) entry which is preliminary data.</text>
</comment>
<name>A0ABW6BQ38_9SPHI</name>
<dbReference type="Pfam" id="PF00756">
    <property type="entry name" value="Esterase"/>
    <property type="match status" value="1"/>
</dbReference>
<evidence type="ECO:0000313" key="3">
    <source>
        <dbReference type="Proteomes" id="UP001597525"/>
    </source>
</evidence>
<keyword evidence="2" id="KW-0378">Hydrolase</keyword>
<dbReference type="PANTHER" id="PTHR48098">
    <property type="entry name" value="ENTEROCHELIN ESTERASE-RELATED"/>
    <property type="match status" value="1"/>
</dbReference>
<evidence type="ECO:0000313" key="2">
    <source>
        <dbReference type="EMBL" id="MFD2969805.1"/>
    </source>
</evidence>
<dbReference type="InterPro" id="IPR050583">
    <property type="entry name" value="Mycobacterial_A85_antigen"/>
</dbReference>
<keyword evidence="3" id="KW-1185">Reference proteome</keyword>